<dbReference type="InterPro" id="IPR018170">
    <property type="entry name" value="Aldo/ket_reductase_CS"/>
</dbReference>
<proteinExistence type="inferred from homology"/>
<accession>A0A4P9W652</accession>
<dbReference type="SUPFAM" id="SSF51430">
    <property type="entry name" value="NAD(P)-linked oxidoreductase"/>
    <property type="match status" value="1"/>
</dbReference>
<comment type="similarity">
    <text evidence="1">Belongs to the aldo/keto reductase family.</text>
</comment>
<dbReference type="OrthoDB" id="416253at2759"/>
<name>A0A4P9W652_9FUNG</name>
<dbReference type="PROSITE" id="PS00062">
    <property type="entry name" value="ALDOKETO_REDUCTASE_2"/>
    <property type="match status" value="1"/>
</dbReference>
<dbReference type="GO" id="GO:0016616">
    <property type="term" value="F:oxidoreductase activity, acting on the CH-OH group of donors, NAD or NADP as acceptor"/>
    <property type="evidence" value="ECO:0007669"/>
    <property type="project" value="UniProtKB-ARBA"/>
</dbReference>
<reference evidence="6" key="1">
    <citation type="journal article" date="2018" name="Nat. Microbiol.">
        <title>Leveraging single-cell genomics to expand the fungal tree of life.</title>
        <authorList>
            <person name="Ahrendt S.R."/>
            <person name="Quandt C.A."/>
            <person name="Ciobanu D."/>
            <person name="Clum A."/>
            <person name="Salamov A."/>
            <person name="Andreopoulos B."/>
            <person name="Cheng J.F."/>
            <person name="Woyke T."/>
            <person name="Pelin A."/>
            <person name="Henrissat B."/>
            <person name="Reynolds N.K."/>
            <person name="Benny G.L."/>
            <person name="Smith M.E."/>
            <person name="James T.Y."/>
            <person name="Grigoriev I.V."/>
        </authorList>
    </citation>
    <scope>NUCLEOTIDE SEQUENCE [LARGE SCALE GENOMIC DNA]</scope>
</reference>
<keyword evidence="6" id="KW-1185">Reference proteome</keyword>
<dbReference type="InterPro" id="IPR020471">
    <property type="entry name" value="AKR"/>
</dbReference>
<dbReference type="Proteomes" id="UP000269721">
    <property type="component" value="Unassembled WGS sequence"/>
</dbReference>
<sequence length="155" mass="17546">VAIPQLGVGTYRLKGDDVREPLLLAFREGVRMIDTAWMYGNETNIGAVLDSLSPSPPPFIVTKLWRKFHGPCKIVFSKLRESTKHLGRIPDLFLLHWPGPGRGLNRATIAPNDWDPAMRIETWRAMLDCWREGLVRAVGVCNFSIRQLEELHAST</sequence>
<evidence type="ECO:0000313" key="6">
    <source>
        <dbReference type="Proteomes" id="UP000269721"/>
    </source>
</evidence>
<evidence type="ECO:0000259" key="4">
    <source>
        <dbReference type="Pfam" id="PF00248"/>
    </source>
</evidence>
<dbReference type="EMBL" id="KZ997409">
    <property type="protein sequence ID" value="RKO87452.1"/>
    <property type="molecule type" value="Genomic_DNA"/>
</dbReference>
<evidence type="ECO:0000256" key="1">
    <source>
        <dbReference type="ARBA" id="ARBA00007905"/>
    </source>
</evidence>
<gene>
    <name evidence="5" type="ORF">BDK51DRAFT_4471</name>
</gene>
<feature type="non-terminal residue" evidence="5">
    <location>
        <position position="1"/>
    </location>
</feature>
<feature type="non-terminal residue" evidence="5">
    <location>
        <position position="155"/>
    </location>
</feature>
<evidence type="ECO:0000256" key="3">
    <source>
        <dbReference type="ARBA" id="ARBA00023002"/>
    </source>
</evidence>
<dbReference type="AlphaFoldDB" id="A0A4P9W652"/>
<evidence type="ECO:0000313" key="5">
    <source>
        <dbReference type="EMBL" id="RKO87452.1"/>
    </source>
</evidence>
<protein>
    <submittedName>
        <fullName evidence="5">NADP-dependent oxidoreductase domain-containing protein</fullName>
    </submittedName>
</protein>
<dbReference type="PANTHER" id="PTHR43827:SF3">
    <property type="entry name" value="NADP-DEPENDENT OXIDOREDUCTASE DOMAIN-CONTAINING PROTEIN"/>
    <property type="match status" value="1"/>
</dbReference>
<dbReference type="InterPro" id="IPR036812">
    <property type="entry name" value="NAD(P)_OxRdtase_dom_sf"/>
</dbReference>
<organism evidence="5 6">
    <name type="scientific">Blyttiomyces helicus</name>
    <dbReference type="NCBI Taxonomy" id="388810"/>
    <lineage>
        <taxon>Eukaryota</taxon>
        <taxon>Fungi</taxon>
        <taxon>Fungi incertae sedis</taxon>
        <taxon>Chytridiomycota</taxon>
        <taxon>Chytridiomycota incertae sedis</taxon>
        <taxon>Chytridiomycetes</taxon>
        <taxon>Chytridiomycetes incertae sedis</taxon>
        <taxon>Blyttiomyces</taxon>
    </lineage>
</organism>
<dbReference type="Pfam" id="PF00248">
    <property type="entry name" value="Aldo_ket_red"/>
    <property type="match status" value="1"/>
</dbReference>
<dbReference type="Gene3D" id="3.20.20.100">
    <property type="entry name" value="NADP-dependent oxidoreductase domain"/>
    <property type="match status" value="1"/>
</dbReference>
<dbReference type="InterPro" id="IPR023210">
    <property type="entry name" value="NADP_OxRdtase_dom"/>
</dbReference>
<dbReference type="PANTHER" id="PTHR43827">
    <property type="entry name" value="2,5-DIKETO-D-GLUCONIC ACID REDUCTASE"/>
    <property type="match status" value="1"/>
</dbReference>
<dbReference type="PRINTS" id="PR00069">
    <property type="entry name" value="ALDKETRDTASE"/>
</dbReference>
<evidence type="ECO:0000256" key="2">
    <source>
        <dbReference type="ARBA" id="ARBA00022857"/>
    </source>
</evidence>
<keyword evidence="2" id="KW-0521">NADP</keyword>
<keyword evidence="3" id="KW-0560">Oxidoreductase</keyword>
<feature type="domain" description="NADP-dependent oxidoreductase" evidence="4">
    <location>
        <begin position="6"/>
        <end position="152"/>
    </location>
</feature>